<dbReference type="RefSeq" id="WP_098074471.1">
    <property type="nucleotide sequence ID" value="NZ_PDEQ01000002.1"/>
</dbReference>
<evidence type="ECO:0000259" key="1">
    <source>
        <dbReference type="Pfam" id="PF21818"/>
    </source>
</evidence>
<evidence type="ECO:0000313" key="2">
    <source>
        <dbReference type="EMBL" id="PEN14292.1"/>
    </source>
</evidence>
<protein>
    <recommendedName>
        <fullName evidence="1">DUF6884 domain-containing protein</fullName>
    </recommendedName>
</protein>
<dbReference type="EMBL" id="PDEQ01000002">
    <property type="protein sequence ID" value="PEN14292.1"/>
    <property type="molecule type" value="Genomic_DNA"/>
</dbReference>
<gene>
    <name evidence="2" type="ORF">CRI94_04435</name>
</gene>
<proteinExistence type="predicted"/>
<sequence length="139" mass="16108">MSLALVACVKTKRSEPAPAEQLYTSPWFKKARQYAIQESETWRILSAKHGLLHPETKIPPYETTLYDFSADQRWEWTSSVLKSLHPLLRIHDEVLILAGKRYREYIIDPLRENGVTVRIPMEGLGLGEQLRYLNEQLDG</sequence>
<feature type="domain" description="DUF6884" evidence="1">
    <location>
        <begin position="4"/>
        <end position="135"/>
    </location>
</feature>
<name>A0A2A8D016_9BACT</name>
<keyword evidence="3" id="KW-1185">Reference proteome</keyword>
<dbReference type="Proteomes" id="UP000220102">
    <property type="component" value="Unassembled WGS sequence"/>
</dbReference>
<dbReference type="InterPro" id="IPR049251">
    <property type="entry name" value="DUF6884"/>
</dbReference>
<dbReference type="OrthoDB" id="1493562at2"/>
<accession>A0A2A8D016</accession>
<reference evidence="2 3" key="1">
    <citation type="submission" date="2017-10" db="EMBL/GenBank/DDBJ databases">
        <title>Draft genome of Longibacter Salinarum.</title>
        <authorList>
            <person name="Goh K.M."/>
            <person name="Shamsir M.S."/>
            <person name="Lim S.W."/>
        </authorList>
    </citation>
    <scope>NUCLEOTIDE SEQUENCE [LARGE SCALE GENOMIC DNA]</scope>
    <source>
        <strain evidence="2 3">KCTC 52045</strain>
    </source>
</reference>
<comment type="caution">
    <text evidence="2">The sequence shown here is derived from an EMBL/GenBank/DDBJ whole genome shotgun (WGS) entry which is preliminary data.</text>
</comment>
<dbReference type="Pfam" id="PF21818">
    <property type="entry name" value="DUF6884"/>
    <property type="match status" value="1"/>
</dbReference>
<evidence type="ECO:0000313" key="3">
    <source>
        <dbReference type="Proteomes" id="UP000220102"/>
    </source>
</evidence>
<dbReference type="AlphaFoldDB" id="A0A2A8D016"/>
<organism evidence="2 3">
    <name type="scientific">Longibacter salinarum</name>
    <dbReference type="NCBI Taxonomy" id="1850348"/>
    <lineage>
        <taxon>Bacteria</taxon>
        <taxon>Pseudomonadati</taxon>
        <taxon>Rhodothermota</taxon>
        <taxon>Rhodothermia</taxon>
        <taxon>Rhodothermales</taxon>
        <taxon>Salisaetaceae</taxon>
        <taxon>Longibacter</taxon>
    </lineage>
</organism>